<proteinExistence type="predicted"/>
<dbReference type="EMBL" id="CCSB01000003">
    <property type="protein sequence ID" value="CDZ78725.1"/>
    <property type="molecule type" value="Genomic_DNA"/>
</dbReference>
<dbReference type="Proteomes" id="UP000044071">
    <property type="component" value="Unassembled WGS sequence"/>
</dbReference>
<keyword evidence="1" id="KW-0418">Kinase</keyword>
<organism evidence="1 2">
    <name type="scientific">Legionella massiliensis</name>
    <dbReference type="NCBI Taxonomy" id="1034943"/>
    <lineage>
        <taxon>Bacteria</taxon>
        <taxon>Pseudomonadati</taxon>
        <taxon>Pseudomonadota</taxon>
        <taxon>Gammaproteobacteria</taxon>
        <taxon>Legionellales</taxon>
        <taxon>Legionellaceae</taxon>
        <taxon>Legionella</taxon>
    </lineage>
</organism>
<keyword evidence="1" id="KW-0808">Transferase</keyword>
<protein>
    <submittedName>
        <fullName evidence="1">Uridine/cytidine kinase</fullName>
    </submittedName>
</protein>
<name>A0A078KW85_9GAMM</name>
<reference evidence="1 2" key="1">
    <citation type="submission" date="2014-06" db="EMBL/GenBank/DDBJ databases">
        <authorList>
            <person name="Urmite Genomes Urmite Genomes"/>
        </authorList>
    </citation>
    <scope>NUCLEOTIDE SEQUENCE [LARGE SCALE GENOMIC DNA]</scope>
</reference>
<dbReference type="RefSeq" id="WP_052403318.1">
    <property type="nucleotide sequence ID" value="NZ_CCVW01000003.1"/>
</dbReference>
<dbReference type="Gene3D" id="3.40.50.300">
    <property type="entry name" value="P-loop containing nucleotide triphosphate hydrolases"/>
    <property type="match status" value="1"/>
</dbReference>
<sequence>MHVIAVCGPIGSPIREFVKQFPNATIIDEAHYLTVADVDADADADVETEADPYPYSNSISVNFNRLRAAIPAEPEKLVIVAGHYLLSDEELRRHCDVKVFIETPSDICLSNFIKLESPDKALKQIDLYETRIKAKNDQEINPLKKHADFYLPHTKIDGYITELLRTPIAPIEEQHNSPSASLNFFSVS</sequence>
<dbReference type="STRING" id="1034943.BN59_03038"/>
<gene>
    <name evidence="1" type="ORF">BN59_03038</name>
</gene>
<dbReference type="eggNOG" id="ENOG5030K9Y">
    <property type="taxonomic scope" value="Bacteria"/>
</dbReference>
<dbReference type="GO" id="GO:0016301">
    <property type="term" value="F:kinase activity"/>
    <property type="evidence" value="ECO:0007669"/>
    <property type="project" value="UniProtKB-KW"/>
</dbReference>
<dbReference type="InterPro" id="IPR027417">
    <property type="entry name" value="P-loop_NTPase"/>
</dbReference>
<dbReference type="OrthoDB" id="5652002at2"/>
<dbReference type="SUPFAM" id="SSF52540">
    <property type="entry name" value="P-loop containing nucleoside triphosphate hydrolases"/>
    <property type="match status" value="1"/>
</dbReference>
<dbReference type="AlphaFoldDB" id="A0A078KW85"/>
<evidence type="ECO:0000313" key="1">
    <source>
        <dbReference type="EMBL" id="CDZ78725.1"/>
    </source>
</evidence>
<accession>A0A078KW85</accession>
<evidence type="ECO:0000313" key="2">
    <source>
        <dbReference type="Proteomes" id="UP000044071"/>
    </source>
</evidence>
<keyword evidence="2" id="KW-1185">Reference proteome</keyword>